<feature type="domain" description="PpiC" evidence="2">
    <location>
        <begin position="119"/>
        <end position="221"/>
    </location>
</feature>
<dbReference type="PANTHER" id="PTHR47245">
    <property type="entry name" value="PEPTIDYLPROLYL ISOMERASE"/>
    <property type="match status" value="1"/>
</dbReference>
<keyword evidence="1" id="KW-0697">Rotamase</keyword>
<reference evidence="4" key="1">
    <citation type="submission" date="2017-06" db="EMBL/GenBank/DDBJ databases">
        <authorList>
            <person name="Varghese N."/>
            <person name="Submissions S."/>
        </authorList>
    </citation>
    <scope>NUCLEOTIDE SEQUENCE [LARGE SCALE GENOMIC DNA]</scope>
    <source>
        <strain evidence="4">DSM 27993</strain>
    </source>
</reference>
<gene>
    <name evidence="3" type="ORF">SAMN04488111_0419</name>
</gene>
<organism evidence="3 4">
    <name type="scientific">Lutibacter flavus</name>
    <dbReference type="NCBI Taxonomy" id="691689"/>
    <lineage>
        <taxon>Bacteria</taxon>
        <taxon>Pseudomonadati</taxon>
        <taxon>Bacteroidota</taxon>
        <taxon>Flavobacteriia</taxon>
        <taxon>Flavobacteriales</taxon>
        <taxon>Flavobacteriaceae</taxon>
        <taxon>Lutibacter</taxon>
    </lineage>
</organism>
<accession>A0A238VG66</accession>
<dbReference type="OrthoDB" id="14196at2"/>
<dbReference type="PROSITE" id="PS50198">
    <property type="entry name" value="PPIC_PPIASE_2"/>
    <property type="match status" value="2"/>
</dbReference>
<evidence type="ECO:0000259" key="2">
    <source>
        <dbReference type="PROSITE" id="PS50198"/>
    </source>
</evidence>
<keyword evidence="1 3" id="KW-0413">Isomerase</keyword>
<dbReference type="Gene3D" id="3.10.50.40">
    <property type="match status" value="2"/>
</dbReference>
<evidence type="ECO:0000313" key="4">
    <source>
        <dbReference type="Proteomes" id="UP000198412"/>
    </source>
</evidence>
<dbReference type="Proteomes" id="UP000198412">
    <property type="component" value="Unassembled WGS sequence"/>
</dbReference>
<evidence type="ECO:0000256" key="1">
    <source>
        <dbReference type="PROSITE-ProRule" id="PRU00278"/>
    </source>
</evidence>
<feature type="domain" description="PpiC" evidence="2">
    <location>
        <begin position="226"/>
        <end position="323"/>
    </location>
</feature>
<dbReference type="SUPFAM" id="SSF54534">
    <property type="entry name" value="FKBP-like"/>
    <property type="match status" value="2"/>
</dbReference>
<dbReference type="InterPro" id="IPR000297">
    <property type="entry name" value="PPIase_PpiC"/>
</dbReference>
<dbReference type="InterPro" id="IPR050245">
    <property type="entry name" value="PrsA_foldase"/>
</dbReference>
<sequence length="532" mass="62146">MKLFFSFIIALLASTQIFSQENEEVLFTLNNEPVFTKEFLKAYEKNAELITESNNKTADYLELFVNYKLKVKEAKELKLDTFPKYISELEDYKNRLILPYLKDADVTKKLVEEAYQRLQKEVNASHILINMKPDSSPKDTLNAYNKLLEARNLVLKGEDFTEVAKKYSEDPSVEQNGGNLGFFTGLQMVYPFENAAFTTTKNEVSMPFRTKFGFHILQVHEIRKARGEVEVAHIMIKKEDLKAEKKIDSVFNMLKVDNSNFSELAKNISDDRASAINGGKLKRFGYGEMIADFAKVAFEMKEVGEISNPFKTKYGWHIIKLINKYPIESFDEMKAKLTQEIQRDERSNLIGKSVIKKLTNTYKIKVNKEALNQLETEDYRNELNGFDQELFKIESKTIFQKDFIAFLKANKFATINSAFNSFKEQEVLNYYKANIEFVNEEFADTYKEFKEGLLLFDLLEKKIWEKSKDSIGLSNYFSKMKPKKYIEKDFKSIKGTVISDYQIHLENLWIEDLHKKYRVKFNSKEKKKVLKN</sequence>
<dbReference type="InterPro" id="IPR046357">
    <property type="entry name" value="PPIase_dom_sf"/>
</dbReference>
<evidence type="ECO:0000313" key="3">
    <source>
        <dbReference type="EMBL" id="SNR33158.1"/>
    </source>
</evidence>
<dbReference type="Pfam" id="PF13616">
    <property type="entry name" value="Rotamase_3"/>
    <property type="match status" value="1"/>
</dbReference>
<proteinExistence type="predicted"/>
<protein>
    <submittedName>
        <fullName evidence="3">Peptidyl-prolyl cis-trans isomerase SurA</fullName>
    </submittedName>
</protein>
<dbReference type="GO" id="GO:0003755">
    <property type="term" value="F:peptidyl-prolyl cis-trans isomerase activity"/>
    <property type="evidence" value="ECO:0007669"/>
    <property type="project" value="UniProtKB-KW"/>
</dbReference>
<dbReference type="RefSeq" id="WP_089376763.1">
    <property type="nucleotide sequence ID" value="NZ_FZNX01000001.1"/>
</dbReference>
<dbReference type="PANTHER" id="PTHR47245:SF2">
    <property type="entry name" value="PEPTIDYL-PROLYL CIS-TRANS ISOMERASE HP_0175-RELATED"/>
    <property type="match status" value="1"/>
</dbReference>
<dbReference type="Pfam" id="PF00639">
    <property type="entry name" value="Rotamase"/>
    <property type="match status" value="1"/>
</dbReference>
<name>A0A238VG66_9FLAO</name>
<dbReference type="EMBL" id="FZNX01000001">
    <property type="protein sequence ID" value="SNR33158.1"/>
    <property type="molecule type" value="Genomic_DNA"/>
</dbReference>
<dbReference type="AlphaFoldDB" id="A0A238VG66"/>
<keyword evidence="4" id="KW-1185">Reference proteome</keyword>